<name>A0A6L6XV63_9ACTN</name>
<organism evidence="1 2">
    <name type="scientific">Nocardioides agri</name>
    <dbReference type="NCBI Taxonomy" id="2682843"/>
    <lineage>
        <taxon>Bacteria</taxon>
        <taxon>Bacillati</taxon>
        <taxon>Actinomycetota</taxon>
        <taxon>Actinomycetes</taxon>
        <taxon>Propionibacteriales</taxon>
        <taxon>Nocardioidaceae</taxon>
        <taxon>Nocardioides</taxon>
    </lineage>
</organism>
<comment type="caution">
    <text evidence="1">The sequence shown here is derived from an EMBL/GenBank/DDBJ whole genome shotgun (WGS) entry which is preliminary data.</text>
</comment>
<gene>
    <name evidence="1" type="ORF">GON03_19085</name>
</gene>
<proteinExistence type="predicted"/>
<dbReference type="Proteomes" id="UP000473525">
    <property type="component" value="Unassembled WGS sequence"/>
</dbReference>
<accession>A0A6L6XV63</accession>
<sequence length="356" mass="39976">MAIGHSTIRIADELRVRLDNQVDQAVRELVQAWARAWTQIEPAWETAIADLVATSKAGRWPSAGQIARAQTAQRALQVTTQEILNLAEFTGVTVMATTRDVTGETAMWQARLLVSQLPAEAYTMELFARLNRVDPDAIGAIVERTNTQIESLRRPLERHAREAMRQALVRGVALGENPRTAAARMLRLAEQRFNGGLNRALTIARTEIIDAHRSAAAVHHFEHSDVLAGWVWLAKLDVRTCPSCWGQHGRRYPLEQPGPEDHQCGRCSRMPLVRPWSELGFDIEEPPSLLPDARAAFEELPAYEKNRIMGPVRLQGIETGALPWEALSVKRETTGWRDSWVPVPVQDVRRRLLQPV</sequence>
<dbReference type="AlphaFoldDB" id="A0A6L6XV63"/>
<reference evidence="1 2" key="1">
    <citation type="submission" date="2019-12" db="EMBL/GenBank/DDBJ databases">
        <authorList>
            <person name="Huq M.A."/>
        </authorList>
    </citation>
    <scope>NUCLEOTIDE SEQUENCE [LARGE SCALE GENOMIC DNA]</scope>
    <source>
        <strain evidence="1 2">MAH-18</strain>
    </source>
</reference>
<keyword evidence="2" id="KW-1185">Reference proteome</keyword>
<dbReference type="RefSeq" id="WP_157346076.1">
    <property type="nucleotide sequence ID" value="NZ_WSEK01000005.1"/>
</dbReference>
<evidence type="ECO:0000313" key="2">
    <source>
        <dbReference type="Proteomes" id="UP000473525"/>
    </source>
</evidence>
<evidence type="ECO:0000313" key="1">
    <source>
        <dbReference type="EMBL" id="MVQ51291.1"/>
    </source>
</evidence>
<dbReference type="EMBL" id="WSEK01000005">
    <property type="protein sequence ID" value="MVQ51291.1"/>
    <property type="molecule type" value="Genomic_DNA"/>
</dbReference>
<protein>
    <submittedName>
        <fullName evidence="1">Phage head morphogenesis protein</fullName>
    </submittedName>
</protein>